<comment type="similarity">
    <text evidence="1">Belongs to the multicopper oxidase family.</text>
</comment>
<feature type="domain" description="Plastocyanin-like" evidence="8">
    <location>
        <begin position="160"/>
        <end position="297"/>
    </location>
</feature>
<dbReference type="Proteomes" id="UP000269793">
    <property type="component" value="Chromosome I"/>
</dbReference>
<dbReference type="STRING" id="425264.A0A3G2S101"/>
<dbReference type="SUPFAM" id="SSF49503">
    <property type="entry name" value="Cupredoxins"/>
    <property type="match status" value="3"/>
</dbReference>
<keyword evidence="5" id="KW-0186">Copper</keyword>
<feature type="domain" description="Plastocyanin-like" evidence="10">
    <location>
        <begin position="31"/>
        <end position="151"/>
    </location>
</feature>
<keyword evidence="3 7" id="KW-0732">Signal</keyword>
<dbReference type="PANTHER" id="PTHR11709:SF361">
    <property type="entry name" value="IRON TRANSPORT MULTICOPPER OXIDASE FET3"/>
    <property type="match status" value="1"/>
</dbReference>
<dbReference type="InterPro" id="IPR002355">
    <property type="entry name" value="Cu_oxidase_Cu_BS"/>
</dbReference>
<dbReference type="GO" id="GO:0005507">
    <property type="term" value="F:copper ion binding"/>
    <property type="evidence" value="ECO:0007669"/>
    <property type="project" value="InterPro"/>
</dbReference>
<evidence type="ECO:0000256" key="4">
    <source>
        <dbReference type="ARBA" id="ARBA00023002"/>
    </source>
</evidence>
<dbReference type="PROSITE" id="PS00079">
    <property type="entry name" value="MULTICOPPER_OXIDASE1"/>
    <property type="match status" value="1"/>
</dbReference>
<dbReference type="Pfam" id="PF07731">
    <property type="entry name" value="Cu-oxidase_2"/>
    <property type="match status" value="1"/>
</dbReference>
<protein>
    <submittedName>
        <fullName evidence="11">Iron transport multicopper oxidase fio1</fullName>
        <ecNumber evidence="11">1.-.-.-</ecNumber>
    </submittedName>
</protein>
<dbReference type="Gene3D" id="2.60.40.420">
    <property type="entry name" value="Cupredoxins - blue copper proteins"/>
    <property type="match status" value="3"/>
</dbReference>
<sequence length="559" mass="62377">MKFHLAISAAFAAGAYAADVGKHWKIGWIDNVNPDGKFPRRAIGINGKFPHDPVSINSNDFLHINVSNAFGDGRPTTLHAHGLYYQNVNYFDGAANVAQCPIPDGQSFNYEILNSPRAGKTESQWGTYWLHGHYKGQYTDGLRTPFIIHNANGEVYDYDDDYTVALTDWYHEEHGYLKHHKFLKPDPIYPTPKEGLMYFAHTKANQTAKNLPGYNENATLPFEPGKTYRLRLINMSAASRFDFWIEGHDMDIIEADGTDVKRFATDVVQVGIGQRYSVLVKARNSAENDWRIHADMEKDMYGGGFKHQDGDHLRLNLTSKVSYGKKNAKLGKGRKTISTFKLFDDLLLEPVHKESAETKPDMAVTLMVGMNSTEDGIPIGTFNGTQFKAPLTPPILTMKTENDTAIMDPKIYGPNSNAVVAPYNSTVELKLVSAGGAHPFHLHGTKFQLVERMKNTSLPCTKQCSRENPLRRDTVILPAGGSVTMRFRADNPGAWMMHCHMDWHLAAGLAMMVIQAPREAKKMLDVPSYFPQQCRMQGLPVHGNAGGVRGSTTDFGRLN</sequence>
<evidence type="ECO:0000256" key="3">
    <source>
        <dbReference type="ARBA" id="ARBA00022729"/>
    </source>
</evidence>
<dbReference type="InterPro" id="IPR045087">
    <property type="entry name" value="Cu-oxidase_fam"/>
</dbReference>
<dbReference type="OrthoDB" id="2121828at2759"/>
<gene>
    <name evidence="11" type="primary">fio1</name>
    <name evidence="11" type="ORF">DNF11_0773</name>
</gene>
<name>A0A3G2S101_MALR7</name>
<dbReference type="VEuPathDB" id="FungiDB:DNF11_0773"/>
<evidence type="ECO:0000256" key="7">
    <source>
        <dbReference type="SAM" id="SignalP"/>
    </source>
</evidence>
<dbReference type="InterPro" id="IPR001117">
    <property type="entry name" value="Cu-oxidase_2nd"/>
</dbReference>
<keyword evidence="6" id="KW-0325">Glycoprotein</keyword>
<dbReference type="InterPro" id="IPR044130">
    <property type="entry name" value="CuRO_2_Fet3-like"/>
</dbReference>
<accession>A0A3G2S101</accession>
<evidence type="ECO:0000256" key="6">
    <source>
        <dbReference type="ARBA" id="ARBA00023180"/>
    </source>
</evidence>
<evidence type="ECO:0000259" key="8">
    <source>
        <dbReference type="Pfam" id="PF00394"/>
    </source>
</evidence>
<evidence type="ECO:0000256" key="1">
    <source>
        <dbReference type="ARBA" id="ARBA00010609"/>
    </source>
</evidence>
<evidence type="ECO:0000256" key="2">
    <source>
        <dbReference type="ARBA" id="ARBA00022723"/>
    </source>
</evidence>
<evidence type="ECO:0000259" key="9">
    <source>
        <dbReference type="Pfam" id="PF07731"/>
    </source>
</evidence>
<dbReference type="InterPro" id="IPR011707">
    <property type="entry name" value="Cu-oxidase-like_N"/>
</dbReference>
<proteinExistence type="inferred from homology"/>
<feature type="chain" id="PRO_5017993777" evidence="7">
    <location>
        <begin position="18"/>
        <end position="559"/>
    </location>
</feature>
<dbReference type="CDD" id="cd13877">
    <property type="entry name" value="CuRO_2_Fet3p_like"/>
    <property type="match status" value="1"/>
</dbReference>
<dbReference type="EC" id="1.-.-.-" evidence="11"/>
<dbReference type="Pfam" id="PF07732">
    <property type="entry name" value="Cu-oxidase_3"/>
    <property type="match status" value="1"/>
</dbReference>
<feature type="signal peptide" evidence="7">
    <location>
        <begin position="1"/>
        <end position="17"/>
    </location>
</feature>
<dbReference type="PANTHER" id="PTHR11709">
    <property type="entry name" value="MULTI-COPPER OXIDASE"/>
    <property type="match status" value="1"/>
</dbReference>
<dbReference type="GO" id="GO:0004322">
    <property type="term" value="F:ferroxidase activity"/>
    <property type="evidence" value="ECO:0007669"/>
    <property type="project" value="TreeGrafter"/>
</dbReference>
<dbReference type="AlphaFoldDB" id="A0A3G2S101"/>
<keyword evidence="4 11" id="KW-0560">Oxidoreductase</keyword>
<organism evidence="11 12">
    <name type="scientific">Malassezia restricta (strain ATCC 96810 / NBRC 103918 / CBS 7877)</name>
    <name type="common">Seborrheic dermatitis infection agent</name>
    <dbReference type="NCBI Taxonomy" id="425264"/>
    <lineage>
        <taxon>Eukaryota</taxon>
        <taxon>Fungi</taxon>
        <taxon>Dikarya</taxon>
        <taxon>Basidiomycota</taxon>
        <taxon>Ustilaginomycotina</taxon>
        <taxon>Malasseziomycetes</taxon>
        <taxon>Malasseziales</taxon>
        <taxon>Malasseziaceae</taxon>
        <taxon>Malassezia</taxon>
    </lineage>
</organism>
<keyword evidence="2" id="KW-0479">Metal-binding</keyword>
<dbReference type="InterPro" id="IPR011706">
    <property type="entry name" value="Cu-oxidase_C"/>
</dbReference>
<keyword evidence="12" id="KW-1185">Reference proteome</keyword>
<dbReference type="Pfam" id="PF00394">
    <property type="entry name" value="Cu-oxidase"/>
    <property type="match status" value="1"/>
</dbReference>
<dbReference type="PROSITE" id="PS00080">
    <property type="entry name" value="MULTICOPPER_OXIDASE2"/>
    <property type="match status" value="1"/>
</dbReference>
<evidence type="ECO:0000256" key="5">
    <source>
        <dbReference type="ARBA" id="ARBA00023008"/>
    </source>
</evidence>
<evidence type="ECO:0000313" key="12">
    <source>
        <dbReference type="Proteomes" id="UP000269793"/>
    </source>
</evidence>
<dbReference type="InterPro" id="IPR008972">
    <property type="entry name" value="Cupredoxin"/>
</dbReference>
<evidence type="ECO:0000313" key="11">
    <source>
        <dbReference type="EMBL" id="AYO41723.1"/>
    </source>
</evidence>
<dbReference type="GO" id="GO:0033573">
    <property type="term" value="C:high-affinity iron permease complex"/>
    <property type="evidence" value="ECO:0007669"/>
    <property type="project" value="TreeGrafter"/>
</dbReference>
<reference evidence="11 12" key="1">
    <citation type="submission" date="2018-10" db="EMBL/GenBank/DDBJ databases">
        <title>Complete genome sequence of Malassezia restricta CBS 7877.</title>
        <authorList>
            <person name="Morand S.C."/>
            <person name="Bertignac M."/>
            <person name="Iltis A."/>
            <person name="Kolder I."/>
            <person name="Pirovano W."/>
            <person name="Jourdain R."/>
            <person name="Clavaud C."/>
        </authorList>
    </citation>
    <scope>NUCLEOTIDE SEQUENCE [LARGE SCALE GENOMIC DNA]</scope>
    <source>
        <strain evidence="11 12">CBS 7877</strain>
    </source>
</reference>
<dbReference type="GO" id="GO:0010106">
    <property type="term" value="P:cellular response to iron ion starvation"/>
    <property type="evidence" value="ECO:0007669"/>
    <property type="project" value="TreeGrafter"/>
</dbReference>
<evidence type="ECO:0000259" key="10">
    <source>
        <dbReference type="Pfam" id="PF07732"/>
    </source>
</evidence>
<dbReference type="InterPro" id="IPR033138">
    <property type="entry name" value="Cu_oxidase_CS"/>
</dbReference>
<feature type="domain" description="Plastocyanin-like" evidence="9">
    <location>
        <begin position="393"/>
        <end position="517"/>
    </location>
</feature>
<dbReference type="GO" id="GO:0033215">
    <property type="term" value="P:reductive iron assimilation"/>
    <property type="evidence" value="ECO:0007669"/>
    <property type="project" value="TreeGrafter"/>
</dbReference>
<dbReference type="EMBL" id="CP033148">
    <property type="protein sequence ID" value="AYO41723.1"/>
    <property type="molecule type" value="Genomic_DNA"/>
</dbReference>